<evidence type="ECO:0000313" key="1">
    <source>
        <dbReference type="EMBL" id="CVK31701.1"/>
    </source>
</evidence>
<dbReference type="Proteomes" id="UP000069850">
    <property type="component" value="Chromosome 1"/>
</dbReference>
<dbReference type="EMBL" id="LT158599">
    <property type="protein sequence ID" value="CVK31701.1"/>
    <property type="molecule type" value="Genomic_DNA"/>
</dbReference>
<dbReference type="AlphaFoldDB" id="A0A0X3BID0"/>
<name>A0A0X3BID0_9EURY</name>
<dbReference type="RefSeq" id="WP_333582600.1">
    <property type="nucleotide sequence ID" value="NZ_DAIMMY010000029.1"/>
</dbReference>
<gene>
    <name evidence="1" type="ORF">MMAB1_0484</name>
</gene>
<evidence type="ECO:0000313" key="2">
    <source>
        <dbReference type="Proteomes" id="UP000069850"/>
    </source>
</evidence>
<protein>
    <recommendedName>
        <fullName evidence="3">Restriction endonuclease</fullName>
    </recommendedName>
</protein>
<proteinExistence type="predicted"/>
<reference evidence="1 2" key="1">
    <citation type="submission" date="2016-01" db="EMBL/GenBank/DDBJ databases">
        <authorList>
            <person name="Manzoor S."/>
        </authorList>
    </citation>
    <scope>NUCLEOTIDE SEQUENCE [LARGE SCALE GENOMIC DNA]</scope>
    <source>
        <strain evidence="1">Methanoculleus sp MAB1</strain>
    </source>
</reference>
<sequence>MTRNNSFQQLVTELVEVYEPLISEKMLSDNDSVNFVTQAIKFLKNIENVIDLPLGKVPNNELFQFFSLLLDSIGLVCATQGTIQPLKLGDTTLIGRKRDLRGVYKGSDQQIRQNMCATLFQGWVRHTSPQYYISKDLRCMAPDGMSACDFQVKGNGFPPTLIECKRIHPSLDIKGREELIQHIVGKAHKWINLSLEQFSSSEKFLNDGKHLWHLILDISGYGKDRLTFFEDHAISGLLDTDEIQDVVKHLRRLKVNGLDEITICWSNIFYFERKPRVLAYNACPILIGPPREHRLNYNGWTIEFYPLGRRSGEYRHLCISSVARSRAWIKTSWLGCTDNLVIYGPPQDSVRSGI</sequence>
<accession>A0A0X3BID0</accession>
<organism evidence="1 2">
    <name type="scientific">Methanoculleus bourgensis</name>
    <dbReference type="NCBI Taxonomy" id="83986"/>
    <lineage>
        <taxon>Archaea</taxon>
        <taxon>Methanobacteriati</taxon>
        <taxon>Methanobacteriota</taxon>
        <taxon>Stenosarchaea group</taxon>
        <taxon>Methanomicrobia</taxon>
        <taxon>Methanomicrobiales</taxon>
        <taxon>Methanomicrobiaceae</taxon>
        <taxon>Methanoculleus</taxon>
    </lineage>
</organism>
<dbReference type="KEGG" id="mema:MMAB1_0484"/>
<evidence type="ECO:0008006" key="3">
    <source>
        <dbReference type="Google" id="ProtNLM"/>
    </source>
</evidence>